<feature type="domain" description="MurNAc-LAA" evidence="1">
    <location>
        <begin position="55"/>
        <end position="171"/>
    </location>
</feature>
<dbReference type="Proteomes" id="UP000602647">
    <property type="component" value="Unassembled WGS sequence"/>
</dbReference>
<gene>
    <name evidence="2" type="ORF">H9L42_06140</name>
</gene>
<dbReference type="SUPFAM" id="SSF53187">
    <property type="entry name" value="Zn-dependent exopeptidases"/>
    <property type="match status" value="1"/>
</dbReference>
<evidence type="ECO:0000313" key="2">
    <source>
        <dbReference type="EMBL" id="MBC6679402.1"/>
    </source>
</evidence>
<dbReference type="GO" id="GO:0008745">
    <property type="term" value="F:N-acetylmuramoyl-L-alanine amidase activity"/>
    <property type="evidence" value="ECO:0007669"/>
    <property type="project" value="InterPro"/>
</dbReference>
<dbReference type="Pfam" id="PF01520">
    <property type="entry name" value="Amidase_3"/>
    <property type="match status" value="1"/>
</dbReference>
<evidence type="ECO:0000259" key="1">
    <source>
        <dbReference type="SMART" id="SM00646"/>
    </source>
</evidence>
<evidence type="ECO:0000313" key="3">
    <source>
        <dbReference type="Proteomes" id="UP000602647"/>
    </source>
</evidence>
<dbReference type="AlphaFoldDB" id="A0A923NJV3"/>
<proteinExistence type="predicted"/>
<organism evidence="2 3">
    <name type="scientific">Zhenpiania hominis</name>
    <dbReference type="NCBI Taxonomy" id="2763644"/>
    <lineage>
        <taxon>Bacteria</taxon>
        <taxon>Bacillati</taxon>
        <taxon>Bacillota</taxon>
        <taxon>Clostridia</taxon>
        <taxon>Peptostreptococcales</taxon>
        <taxon>Anaerovoracaceae</taxon>
        <taxon>Zhenpiania</taxon>
    </lineage>
</organism>
<dbReference type="RefSeq" id="WP_187302509.1">
    <property type="nucleotide sequence ID" value="NZ_JACRYT010000004.1"/>
</dbReference>
<dbReference type="EMBL" id="JACRYT010000004">
    <property type="protein sequence ID" value="MBC6679402.1"/>
    <property type="molecule type" value="Genomic_DNA"/>
</dbReference>
<comment type="caution">
    <text evidence="2">The sequence shown here is derived from an EMBL/GenBank/DDBJ whole genome shotgun (WGS) entry which is preliminary data.</text>
</comment>
<reference evidence="2" key="1">
    <citation type="submission" date="2020-08" db="EMBL/GenBank/DDBJ databases">
        <title>Genome public.</title>
        <authorList>
            <person name="Liu C."/>
            <person name="Sun Q."/>
        </authorList>
    </citation>
    <scope>NUCLEOTIDE SEQUENCE</scope>
    <source>
        <strain evidence="2">BX12</strain>
    </source>
</reference>
<dbReference type="InterPro" id="IPR002508">
    <property type="entry name" value="MurNAc-LAA_cat"/>
</dbReference>
<keyword evidence="3" id="KW-1185">Reference proteome</keyword>
<sequence>MPSVYLSPSLQDHHIYVSGAGNEEYHMNRIADAMAPLLREKGISFARNSPYDTLPQIIARSNAENPDLHLALHSNSAPENLSGLIQGPDIYYFAGSSQGEKAAKHFAENLKKIYPTPALVAVIPNASLAELKKTKSPAILAELAYHDNEEDAQWLVRHTEEIAQALALSLVEFLHL</sequence>
<dbReference type="Gene3D" id="3.40.630.40">
    <property type="entry name" value="Zn-dependent exopeptidases"/>
    <property type="match status" value="1"/>
</dbReference>
<accession>A0A923NJV3</accession>
<dbReference type="GO" id="GO:0009253">
    <property type="term" value="P:peptidoglycan catabolic process"/>
    <property type="evidence" value="ECO:0007669"/>
    <property type="project" value="InterPro"/>
</dbReference>
<protein>
    <submittedName>
        <fullName evidence="2">N-acetylmuramoyl-L-alanine amidase</fullName>
    </submittedName>
</protein>
<name>A0A923NJV3_9FIRM</name>
<dbReference type="SMART" id="SM00646">
    <property type="entry name" value="Ami_3"/>
    <property type="match status" value="1"/>
</dbReference>